<accession>A0A6M3XZ22</accession>
<dbReference type="AlphaFoldDB" id="A0A6M3XZ22"/>
<sequence length="81" mass="9328">MKRHGFVYIYSQYLDEVVAFCRSEIDTGRVRKGIVAYTDSELREMYGDDREPLTKGELMRIHFLKKQAGAVVENGKPNKGD</sequence>
<reference evidence="1" key="1">
    <citation type="submission" date="2020-03" db="EMBL/GenBank/DDBJ databases">
        <title>The deep terrestrial virosphere.</title>
        <authorList>
            <person name="Holmfeldt K."/>
            <person name="Nilsson E."/>
            <person name="Simone D."/>
            <person name="Lopez-Fernandez M."/>
            <person name="Wu X."/>
            <person name="de Brujin I."/>
            <person name="Lundin D."/>
            <person name="Andersson A."/>
            <person name="Bertilsson S."/>
            <person name="Dopson M."/>
        </authorList>
    </citation>
    <scope>NUCLEOTIDE SEQUENCE</scope>
    <source>
        <strain evidence="1">TM448B04062</strain>
    </source>
</reference>
<name>A0A6M3XZ22_9ZZZZ</name>
<dbReference type="EMBL" id="MT145058">
    <property type="protein sequence ID" value="QJI03103.1"/>
    <property type="molecule type" value="Genomic_DNA"/>
</dbReference>
<protein>
    <submittedName>
        <fullName evidence="1">Uncharacterized protein</fullName>
    </submittedName>
</protein>
<gene>
    <name evidence="1" type="ORF">TM448B04062_0007</name>
</gene>
<organism evidence="1">
    <name type="scientific">viral metagenome</name>
    <dbReference type="NCBI Taxonomy" id="1070528"/>
    <lineage>
        <taxon>unclassified sequences</taxon>
        <taxon>metagenomes</taxon>
        <taxon>organismal metagenomes</taxon>
    </lineage>
</organism>
<proteinExistence type="predicted"/>
<evidence type="ECO:0000313" key="1">
    <source>
        <dbReference type="EMBL" id="QJI03103.1"/>
    </source>
</evidence>